<reference evidence="7 8" key="1">
    <citation type="submission" date="2024-11" db="EMBL/GenBank/DDBJ databases">
        <title>The Natural Products Discovery Center: Release of the First 8490 Sequenced Strains for Exploring Actinobacteria Biosynthetic Diversity.</title>
        <authorList>
            <person name="Kalkreuter E."/>
            <person name="Kautsar S.A."/>
            <person name="Yang D."/>
            <person name="Bader C.D."/>
            <person name="Teijaro C.N."/>
            <person name="Fluegel L."/>
            <person name="Davis C.M."/>
            <person name="Simpson J.R."/>
            <person name="Lauterbach L."/>
            <person name="Steele A.D."/>
            <person name="Gui C."/>
            <person name="Meng S."/>
            <person name="Li G."/>
            <person name="Viehrig K."/>
            <person name="Ye F."/>
            <person name="Su P."/>
            <person name="Kiefer A.F."/>
            <person name="Nichols A."/>
            <person name="Cepeda A.J."/>
            <person name="Yan W."/>
            <person name="Fan B."/>
            <person name="Jiang Y."/>
            <person name="Adhikari A."/>
            <person name="Zheng C.-J."/>
            <person name="Schuster L."/>
            <person name="Cowan T.M."/>
            <person name="Smanski M.J."/>
            <person name="Chevrette M.G."/>
            <person name="De Carvalho L.P.S."/>
            <person name="Shen B."/>
        </authorList>
    </citation>
    <scope>NUCLEOTIDE SEQUENCE [LARGE SCALE GENOMIC DNA]</scope>
    <source>
        <strain evidence="7 8">NPDC078403</strain>
    </source>
</reference>
<comment type="caution">
    <text evidence="7">The sequence shown here is derived from an EMBL/GenBank/DDBJ whole genome shotgun (WGS) entry which is preliminary data.</text>
</comment>
<keyword evidence="4 7" id="KW-0418">Kinase</keyword>
<dbReference type="Gene3D" id="3.30.565.10">
    <property type="entry name" value="Histidine kinase-like ATPase, C-terminal domain"/>
    <property type="match status" value="1"/>
</dbReference>
<organism evidence="7 8">
    <name type="scientific">Pseudoalteromonas rhizosphaerae</name>
    <dbReference type="NCBI Taxonomy" id="2518973"/>
    <lineage>
        <taxon>Bacteria</taxon>
        <taxon>Pseudomonadati</taxon>
        <taxon>Pseudomonadota</taxon>
        <taxon>Gammaproteobacteria</taxon>
        <taxon>Alteromonadales</taxon>
        <taxon>Pseudoalteromonadaceae</taxon>
        <taxon>Pseudoalteromonas</taxon>
    </lineage>
</organism>
<dbReference type="InterPro" id="IPR004358">
    <property type="entry name" value="Sig_transdc_His_kin-like_C"/>
</dbReference>
<evidence type="ECO:0000256" key="1">
    <source>
        <dbReference type="ARBA" id="ARBA00000085"/>
    </source>
</evidence>
<gene>
    <name evidence="7" type="ORF">ACI2JU_10795</name>
</gene>
<keyword evidence="3" id="KW-0808">Transferase</keyword>
<dbReference type="PANTHER" id="PTHR43711">
    <property type="entry name" value="TWO-COMPONENT HISTIDINE KINASE"/>
    <property type="match status" value="1"/>
</dbReference>
<dbReference type="EC" id="2.7.13.3" evidence="2"/>
<evidence type="ECO:0000256" key="4">
    <source>
        <dbReference type="ARBA" id="ARBA00022777"/>
    </source>
</evidence>
<name>A0ABW8KZQ0_9GAMM</name>
<evidence type="ECO:0000256" key="2">
    <source>
        <dbReference type="ARBA" id="ARBA00012438"/>
    </source>
</evidence>
<dbReference type="Pfam" id="PF02518">
    <property type="entry name" value="HATPase_c"/>
    <property type="match status" value="1"/>
</dbReference>
<protein>
    <recommendedName>
        <fullName evidence="2">histidine kinase</fullName>
        <ecNumber evidence="2">2.7.13.3</ecNumber>
    </recommendedName>
</protein>
<dbReference type="InterPro" id="IPR036890">
    <property type="entry name" value="HATPase_C_sf"/>
</dbReference>
<dbReference type="PANTHER" id="PTHR43711:SF26">
    <property type="entry name" value="SENSOR HISTIDINE KINASE RCSC"/>
    <property type="match status" value="1"/>
</dbReference>
<dbReference type="InterPro" id="IPR005467">
    <property type="entry name" value="His_kinase_dom"/>
</dbReference>
<evidence type="ECO:0000256" key="3">
    <source>
        <dbReference type="ARBA" id="ARBA00022679"/>
    </source>
</evidence>
<dbReference type="SMART" id="SM00387">
    <property type="entry name" value="HATPase_c"/>
    <property type="match status" value="1"/>
</dbReference>
<dbReference type="InterPro" id="IPR003594">
    <property type="entry name" value="HATPase_dom"/>
</dbReference>
<accession>A0ABW8KZQ0</accession>
<dbReference type="PRINTS" id="PR00344">
    <property type="entry name" value="BCTRLSENSOR"/>
</dbReference>
<sequence length="156" mass="17265">MERAELNLQLEEVNIADLSQYLQEKLLIECKASLQWNNHIGHDISVLLDKSLTERAITNLVKNADKYGESEVYVCIVKIVDSIVVSVEDDGKGIPPQQQANIFEPFYQINDSNQKVGFGLGLAIVKEIAQLHGGSVVVSDSKYGGAKFNLTLPIKH</sequence>
<dbReference type="PROSITE" id="PS50109">
    <property type="entry name" value="HIS_KIN"/>
    <property type="match status" value="1"/>
</dbReference>
<evidence type="ECO:0000256" key="5">
    <source>
        <dbReference type="ARBA" id="ARBA00023012"/>
    </source>
</evidence>
<keyword evidence="5" id="KW-0902">Two-component regulatory system</keyword>
<evidence type="ECO:0000313" key="8">
    <source>
        <dbReference type="Proteomes" id="UP001620262"/>
    </source>
</evidence>
<dbReference type="SUPFAM" id="SSF55874">
    <property type="entry name" value="ATPase domain of HSP90 chaperone/DNA topoisomerase II/histidine kinase"/>
    <property type="match status" value="1"/>
</dbReference>
<feature type="domain" description="Histidine kinase" evidence="6">
    <location>
        <begin position="1"/>
        <end position="156"/>
    </location>
</feature>
<evidence type="ECO:0000313" key="7">
    <source>
        <dbReference type="EMBL" id="MFK3864364.1"/>
    </source>
</evidence>
<dbReference type="RefSeq" id="WP_404675413.1">
    <property type="nucleotide sequence ID" value="NZ_JBJDOT010000012.1"/>
</dbReference>
<evidence type="ECO:0000259" key="6">
    <source>
        <dbReference type="PROSITE" id="PS50109"/>
    </source>
</evidence>
<comment type="catalytic activity">
    <reaction evidence="1">
        <text>ATP + protein L-histidine = ADP + protein N-phospho-L-histidine.</text>
        <dbReference type="EC" id="2.7.13.3"/>
    </reaction>
</comment>
<dbReference type="GO" id="GO:0016301">
    <property type="term" value="F:kinase activity"/>
    <property type="evidence" value="ECO:0007669"/>
    <property type="project" value="UniProtKB-KW"/>
</dbReference>
<dbReference type="InterPro" id="IPR050736">
    <property type="entry name" value="Sensor_HK_Regulatory"/>
</dbReference>
<keyword evidence="8" id="KW-1185">Reference proteome</keyword>
<dbReference type="Proteomes" id="UP001620262">
    <property type="component" value="Unassembled WGS sequence"/>
</dbReference>
<proteinExistence type="predicted"/>
<dbReference type="EMBL" id="JBJDOT010000012">
    <property type="protein sequence ID" value="MFK3864364.1"/>
    <property type="molecule type" value="Genomic_DNA"/>
</dbReference>